<dbReference type="PANTHER" id="PTHR43601">
    <property type="entry name" value="THIOREDOXIN, MITOCHONDRIAL"/>
    <property type="match status" value="1"/>
</dbReference>
<evidence type="ECO:0000256" key="1">
    <source>
        <dbReference type="ARBA" id="ARBA00008987"/>
    </source>
</evidence>
<evidence type="ECO:0000256" key="2">
    <source>
        <dbReference type="ARBA" id="ARBA00023284"/>
    </source>
</evidence>
<sequence length="250" mass="28386">MASSLTNHWVVGGSSCHEYTSSRSDDCFKVLTWNHNVIKGKQFLPREKASLTGWQIARAVPKDPKKWWEIDMKDNMINIKSQDNFDEQLLMARDKFTVVHFFSPSCGACKALHSKICKRLHVCVLPLFRFYRGTEGRICSFSCTISTIHKFKDALKRNGVQIESQAAEKGLEEYELKSLDPPTDISNASLGWEAIPDEEAMLDLLRKHIGGQQMLYVYSSAWLQSWQLARYSIHAALGQPVSSPAMVQDD</sequence>
<dbReference type="GO" id="GO:0045454">
    <property type="term" value="P:cell redox homeostasis"/>
    <property type="evidence" value="ECO:0007669"/>
    <property type="project" value="TreeGrafter"/>
</dbReference>
<dbReference type="AlphaFoldDB" id="A0A811MQ61"/>
<dbReference type="Pfam" id="PF00085">
    <property type="entry name" value="Thioredoxin"/>
    <property type="match status" value="1"/>
</dbReference>
<dbReference type="OrthoDB" id="2121326at2759"/>
<organism evidence="4 5">
    <name type="scientific">Miscanthus lutarioriparius</name>
    <dbReference type="NCBI Taxonomy" id="422564"/>
    <lineage>
        <taxon>Eukaryota</taxon>
        <taxon>Viridiplantae</taxon>
        <taxon>Streptophyta</taxon>
        <taxon>Embryophyta</taxon>
        <taxon>Tracheophyta</taxon>
        <taxon>Spermatophyta</taxon>
        <taxon>Magnoliopsida</taxon>
        <taxon>Liliopsida</taxon>
        <taxon>Poales</taxon>
        <taxon>Poaceae</taxon>
        <taxon>PACMAD clade</taxon>
        <taxon>Panicoideae</taxon>
        <taxon>Andropogonodae</taxon>
        <taxon>Andropogoneae</taxon>
        <taxon>Saccharinae</taxon>
        <taxon>Miscanthus</taxon>
    </lineage>
</organism>
<keyword evidence="5" id="KW-1185">Reference proteome</keyword>
<gene>
    <name evidence="4" type="ORF">NCGR_LOCUS5933</name>
</gene>
<dbReference type="Gene3D" id="3.40.30.10">
    <property type="entry name" value="Glutaredoxin"/>
    <property type="match status" value="1"/>
</dbReference>
<dbReference type="GO" id="GO:0009507">
    <property type="term" value="C:chloroplast"/>
    <property type="evidence" value="ECO:0007669"/>
    <property type="project" value="TreeGrafter"/>
</dbReference>
<comment type="similarity">
    <text evidence="1">Belongs to the thioredoxin family.</text>
</comment>
<evidence type="ECO:0000313" key="5">
    <source>
        <dbReference type="Proteomes" id="UP000604825"/>
    </source>
</evidence>
<feature type="domain" description="Thioredoxin" evidence="3">
    <location>
        <begin position="80"/>
        <end position="116"/>
    </location>
</feature>
<dbReference type="InterPro" id="IPR013766">
    <property type="entry name" value="Thioredoxin_domain"/>
</dbReference>
<proteinExistence type="inferred from homology"/>
<dbReference type="EMBL" id="CAJGYO010000002">
    <property type="protein sequence ID" value="CAD6209756.1"/>
    <property type="molecule type" value="Genomic_DNA"/>
</dbReference>
<dbReference type="Proteomes" id="UP000604825">
    <property type="component" value="Unassembled WGS sequence"/>
</dbReference>
<name>A0A811MQ61_9POAL</name>
<reference evidence="4" key="1">
    <citation type="submission" date="2020-10" db="EMBL/GenBank/DDBJ databases">
        <authorList>
            <person name="Han B."/>
            <person name="Lu T."/>
            <person name="Zhao Q."/>
            <person name="Huang X."/>
            <person name="Zhao Y."/>
        </authorList>
    </citation>
    <scope>NUCLEOTIDE SEQUENCE</scope>
</reference>
<accession>A0A811MQ61</accession>
<evidence type="ECO:0000313" key="4">
    <source>
        <dbReference type="EMBL" id="CAD6209756.1"/>
    </source>
</evidence>
<dbReference type="InterPro" id="IPR036249">
    <property type="entry name" value="Thioredoxin-like_sf"/>
</dbReference>
<evidence type="ECO:0000259" key="3">
    <source>
        <dbReference type="Pfam" id="PF00085"/>
    </source>
</evidence>
<comment type="caution">
    <text evidence="4">The sequence shown here is derived from an EMBL/GenBank/DDBJ whole genome shotgun (WGS) entry which is preliminary data.</text>
</comment>
<dbReference type="PANTHER" id="PTHR43601:SF35">
    <property type="entry name" value="THIOREDOXIN DOMAIN-CONTAINING PROTEIN"/>
    <property type="match status" value="1"/>
</dbReference>
<protein>
    <recommendedName>
        <fullName evidence="3">Thioredoxin domain-containing protein</fullName>
    </recommendedName>
</protein>
<keyword evidence="2" id="KW-0676">Redox-active center</keyword>
<dbReference type="SUPFAM" id="SSF52833">
    <property type="entry name" value="Thioredoxin-like"/>
    <property type="match status" value="1"/>
</dbReference>